<dbReference type="RefSeq" id="WP_343796164.1">
    <property type="nucleotide sequence ID" value="NZ_BAAAGF010000001.1"/>
</dbReference>
<dbReference type="SUPFAM" id="SSF51182">
    <property type="entry name" value="RmlC-like cupins"/>
    <property type="match status" value="1"/>
</dbReference>
<dbReference type="Gene3D" id="2.60.120.10">
    <property type="entry name" value="Jelly Rolls"/>
    <property type="match status" value="1"/>
</dbReference>
<keyword evidence="4" id="KW-0560">Oxidoreductase</keyword>
<dbReference type="EMBL" id="BAAAGF010000001">
    <property type="protein sequence ID" value="GAA0739806.1"/>
    <property type="molecule type" value="Genomic_DNA"/>
</dbReference>
<dbReference type="InterPro" id="IPR010300">
    <property type="entry name" value="CDO_1"/>
</dbReference>
<evidence type="ECO:0008006" key="8">
    <source>
        <dbReference type="Google" id="ProtNLM"/>
    </source>
</evidence>
<protein>
    <recommendedName>
        <fullName evidence="8">Cysteine dioxygenase</fullName>
    </recommendedName>
</protein>
<keyword evidence="3" id="KW-0223">Dioxygenase</keyword>
<dbReference type="InterPro" id="IPR011051">
    <property type="entry name" value="RmlC_Cupin_sf"/>
</dbReference>
<dbReference type="PANTHER" id="PTHR12918">
    <property type="entry name" value="CYSTEINE DIOXYGENASE"/>
    <property type="match status" value="1"/>
</dbReference>
<organism evidence="6 7">
    <name type="scientific">Gaetbulibacter jejuensis</name>
    <dbReference type="NCBI Taxonomy" id="584607"/>
    <lineage>
        <taxon>Bacteria</taxon>
        <taxon>Pseudomonadati</taxon>
        <taxon>Bacteroidota</taxon>
        <taxon>Flavobacteriia</taxon>
        <taxon>Flavobacteriales</taxon>
        <taxon>Flavobacteriaceae</taxon>
        <taxon>Gaetbulibacter</taxon>
    </lineage>
</organism>
<comment type="similarity">
    <text evidence="1">Belongs to the cysteine dioxygenase family.</text>
</comment>
<proteinExistence type="inferred from homology"/>
<evidence type="ECO:0000256" key="1">
    <source>
        <dbReference type="ARBA" id="ARBA00006622"/>
    </source>
</evidence>
<keyword evidence="7" id="KW-1185">Reference proteome</keyword>
<accession>A0ABN1JHE7</accession>
<keyword evidence="2" id="KW-0479">Metal-binding</keyword>
<evidence type="ECO:0000256" key="3">
    <source>
        <dbReference type="ARBA" id="ARBA00022964"/>
    </source>
</evidence>
<evidence type="ECO:0000313" key="7">
    <source>
        <dbReference type="Proteomes" id="UP001500736"/>
    </source>
</evidence>
<dbReference type="Pfam" id="PF05995">
    <property type="entry name" value="CDO_I"/>
    <property type="match status" value="1"/>
</dbReference>
<dbReference type="Proteomes" id="UP001500736">
    <property type="component" value="Unassembled WGS sequence"/>
</dbReference>
<evidence type="ECO:0000313" key="6">
    <source>
        <dbReference type="EMBL" id="GAA0739806.1"/>
    </source>
</evidence>
<comment type="caution">
    <text evidence="6">The sequence shown here is derived from an EMBL/GenBank/DDBJ whole genome shotgun (WGS) entry which is preliminary data.</text>
</comment>
<name>A0ABN1JHE7_9FLAO</name>
<sequence>MKPIFTLNELINALSQSSKDNYKTIFKNLVLDKNVLDEYLNWSTKKYVRNGIYKSDNFELILLCWEAGQETPIHCHSGEECWMYLIEGEIEEVQYHKHENGDVEAKGIRKIANQQQAYINDAIGLHKLKNNSKGRTISLHLYAKPIESCSYFDEQSKTFIKKNLSYDTYKGEILSSKTVSSI</sequence>
<dbReference type="InterPro" id="IPR014710">
    <property type="entry name" value="RmlC-like_jellyroll"/>
</dbReference>
<evidence type="ECO:0000256" key="4">
    <source>
        <dbReference type="ARBA" id="ARBA00023002"/>
    </source>
</evidence>
<dbReference type="CDD" id="cd10548">
    <property type="entry name" value="cupin_CDO"/>
    <property type="match status" value="1"/>
</dbReference>
<dbReference type="PANTHER" id="PTHR12918:SF1">
    <property type="entry name" value="CYSTEINE DIOXYGENASE TYPE 1"/>
    <property type="match status" value="1"/>
</dbReference>
<evidence type="ECO:0000256" key="5">
    <source>
        <dbReference type="ARBA" id="ARBA00023004"/>
    </source>
</evidence>
<gene>
    <name evidence="6" type="ORF">GCM10009431_09250</name>
</gene>
<reference evidence="6 7" key="1">
    <citation type="journal article" date="2019" name="Int. J. Syst. Evol. Microbiol.">
        <title>The Global Catalogue of Microorganisms (GCM) 10K type strain sequencing project: providing services to taxonomists for standard genome sequencing and annotation.</title>
        <authorList>
            <consortium name="The Broad Institute Genomics Platform"/>
            <consortium name="The Broad Institute Genome Sequencing Center for Infectious Disease"/>
            <person name="Wu L."/>
            <person name="Ma J."/>
        </authorList>
    </citation>
    <scope>NUCLEOTIDE SEQUENCE [LARGE SCALE GENOMIC DNA]</scope>
    <source>
        <strain evidence="6 7">JCM 15976</strain>
    </source>
</reference>
<keyword evidence="5" id="KW-0408">Iron</keyword>
<evidence type="ECO:0000256" key="2">
    <source>
        <dbReference type="ARBA" id="ARBA00022723"/>
    </source>
</evidence>